<dbReference type="InterPro" id="IPR035416">
    <property type="entry name" value="DUF5376"/>
</dbReference>
<gene>
    <name evidence="1" type="ORF">CYJ98_006590</name>
</gene>
<sequence>MRIIFEYYFNEVKKEFIPTCDSEFKGDYIPLISYLNDDLGDKIEYKEFLKDILNILINNREEDISSNSWGVDVVGDNVYIFFLYDSDNKQYQIKLPKIEFIFIIRRWIDFLNKSIKDPNYQEVIDSEDAYK</sequence>
<proteinExistence type="predicted"/>
<dbReference type="AlphaFoldDB" id="A0A9X7F8W6"/>
<name>A0A9X7F8W6_NEIPE</name>
<dbReference type="EMBL" id="CP136962">
    <property type="protein sequence ID" value="WOS97248.1"/>
    <property type="molecule type" value="Genomic_DNA"/>
</dbReference>
<evidence type="ECO:0000313" key="2">
    <source>
        <dbReference type="Proteomes" id="UP000234781"/>
    </source>
</evidence>
<evidence type="ECO:0000313" key="1">
    <source>
        <dbReference type="EMBL" id="WOS97248.1"/>
    </source>
</evidence>
<dbReference type="Pfam" id="PF17346">
    <property type="entry name" value="DUF5376"/>
    <property type="match status" value="1"/>
</dbReference>
<dbReference type="RefSeq" id="WP_003745696.1">
    <property type="nucleotide sequence ID" value="NZ_CP136962.1"/>
</dbReference>
<accession>A0A9X7F8W6</accession>
<reference evidence="2" key="1">
    <citation type="submission" date="2017-12" db="EMBL/GenBank/DDBJ databases">
        <title>Phylogenetic diversity of female urinary microbiome.</title>
        <authorList>
            <person name="Thomas-White K."/>
            <person name="Wolfe A.J."/>
        </authorList>
    </citation>
    <scope>NUCLEOTIDE SEQUENCE [LARGE SCALE GENOMIC DNA]</scope>
    <source>
        <strain evidence="2">UMB0023</strain>
    </source>
</reference>
<organism evidence="1 2">
    <name type="scientific">Neisseria perflava</name>
    <dbReference type="NCBI Taxonomy" id="33053"/>
    <lineage>
        <taxon>Bacteria</taxon>
        <taxon>Pseudomonadati</taxon>
        <taxon>Pseudomonadota</taxon>
        <taxon>Betaproteobacteria</taxon>
        <taxon>Neisseriales</taxon>
        <taxon>Neisseriaceae</taxon>
        <taxon>Neisseria</taxon>
    </lineage>
</organism>
<dbReference type="Proteomes" id="UP000234781">
    <property type="component" value="Chromosome"/>
</dbReference>
<protein>
    <submittedName>
        <fullName evidence="1">DUF5376 family protein</fullName>
    </submittedName>
</protein>
<keyword evidence="2" id="KW-1185">Reference proteome</keyword>